<comment type="caution">
    <text evidence="5">The sequence shown here is derived from an EMBL/GenBank/DDBJ whole genome shotgun (WGS) entry which is preliminary data.</text>
</comment>
<feature type="domain" description="Proteinase inhibitor I42 chagasin" evidence="4">
    <location>
        <begin position="24"/>
        <end position="110"/>
    </location>
</feature>
<dbReference type="EMBL" id="JAERRC010000010">
    <property type="protein sequence ID" value="MBL0704317.1"/>
    <property type="molecule type" value="Genomic_DNA"/>
</dbReference>
<sequence length="118" mass="12694">MPEDTTPAAREMLGTMDTEGSREVPVGQEFTVTLPLAGGTGYRWECSDLPDAIAVVRSVPRVPSSPVPGAEAHQAFELRATGSAGRAVDVRFVLRRPWESEPAARHTERVRITGAPKA</sequence>
<reference evidence="5 6" key="1">
    <citation type="submission" date="2021-01" db="EMBL/GenBank/DDBJ databases">
        <title>Genome public.</title>
        <authorList>
            <person name="Liu C."/>
            <person name="Sun Q."/>
        </authorList>
    </citation>
    <scope>NUCLEOTIDE SEQUENCE [LARGE SCALE GENOMIC DNA]</scope>
    <source>
        <strain evidence="5 6">JC656</strain>
    </source>
</reference>
<accession>A0ABS1JZ25</accession>
<evidence type="ECO:0000313" key="5">
    <source>
        <dbReference type="EMBL" id="MBL0704317.1"/>
    </source>
</evidence>
<feature type="region of interest" description="Disordered" evidence="3">
    <location>
        <begin position="1"/>
        <end position="23"/>
    </location>
</feature>
<dbReference type="Gene3D" id="2.60.40.2020">
    <property type="match status" value="1"/>
</dbReference>
<evidence type="ECO:0000256" key="2">
    <source>
        <dbReference type="ARBA" id="ARBA00022704"/>
    </source>
</evidence>
<keyword evidence="2" id="KW-0789">Thiol protease inhibitor</keyword>
<evidence type="ECO:0000256" key="3">
    <source>
        <dbReference type="SAM" id="MobiDB-lite"/>
    </source>
</evidence>
<evidence type="ECO:0000256" key="1">
    <source>
        <dbReference type="ARBA" id="ARBA00022690"/>
    </source>
</evidence>
<dbReference type="InterPro" id="IPR036331">
    <property type="entry name" value="Chagasin-like_sf"/>
</dbReference>
<dbReference type="InterPro" id="IPR018990">
    <property type="entry name" value="Prot_inh_I42_chagasin"/>
</dbReference>
<proteinExistence type="predicted"/>
<evidence type="ECO:0000313" key="6">
    <source>
        <dbReference type="Proteomes" id="UP000639051"/>
    </source>
</evidence>
<organism evidence="5 6">
    <name type="scientific">Sinomonas cellulolyticus</name>
    <dbReference type="NCBI Taxonomy" id="2801916"/>
    <lineage>
        <taxon>Bacteria</taxon>
        <taxon>Bacillati</taxon>
        <taxon>Actinomycetota</taxon>
        <taxon>Actinomycetes</taxon>
        <taxon>Micrococcales</taxon>
        <taxon>Micrococcaceae</taxon>
        <taxon>Sinomonas</taxon>
    </lineage>
</organism>
<dbReference type="GO" id="GO:0030414">
    <property type="term" value="F:peptidase inhibitor activity"/>
    <property type="evidence" value="ECO:0007669"/>
    <property type="project" value="UniProtKB-KW"/>
</dbReference>
<keyword evidence="1 5" id="KW-0646">Protease inhibitor</keyword>
<gene>
    <name evidence="5" type="ORF">JJE72_02205</name>
</gene>
<dbReference type="SUPFAM" id="SSF141066">
    <property type="entry name" value="ICP-like"/>
    <property type="match status" value="1"/>
</dbReference>
<dbReference type="Proteomes" id="UP000639051">
    <property type="component" value="Unassembled WGS sequence"/>
</dbReference>
<dbReference type="Pfam" id="PF09394">
    <property type="entry name" value="Inhibitor_I42"/>
    <property type="match status" value="1"/>
</dbReference>
<protein>
    <submittedName>
        <fullName evidence="5">Protease inhibitor I42 family protein</fullName>
    </submittedName>
</protein>
<keyword evidence="6" id="KW-1185">Reference proteome</keyword>
<name>A0ABS1JZ25_9MICC</name>
<dbReference type="RefSeq" id="WP_189693332.1">
    <property type="nucleotide sequence ID" value="NZ_BNCM01000005.1"/>
</dbReference>
<evidence type="ECO:0000259" key="4">
    <source>
        <dbReference type="Pfam" id="PF09394"/>
    </source>
</evidence>